<proteinExistence type="predicted"/>
<evidence type="ECO:0000313" key="1">
    <source>
        <dbReference type="EMBL" id="QSZ66061.1"/>
    </source>
</evidence>
<dbReference type="AlphaFoldDB" id="A0A8A3S2R2"/>
<name>A0A8A3S2R2_9EURY</name>
<organism evidence="1 2">
    <name type="scientific">Methanofollis aquaemaris</name>
    <dbReference type="NCBI Taxonomy" id="126734"/>
    <lineage>
        <taxon>Archaea</taxon>
        <taxon>Methanobacteriati</taxon>
        <taxon>Methanobacteriota</taxon>
        <taxon>Stenosarchaea group</taxon>
        <taxon>Methanomicrobia</taxon>
        <taxon>Methanomicrobiales</taxon>
        <taxon>Methanomicrobiaceae</taxon>
        <taxon>Methanofollis</taxon>
    </lineage>
</organism>
<protein>
    <submittedName>
        <fullName evidence="1">Uncharacterized protein</fullName>
    </submittedName>
</protein>
<dbReference type="EMBL" id="CP036172">
    <property type="protein sequence ID" value="QSZ66061.1"/>
    <property type="molecule type" value="Genomic_DNA"/>
</dbReference>
<reference evidence="1" key="1">
    <citation type="journal article" date="2001" name="Int. J. Syst. Evol. Microbiol.">
        <title>Methanofollis aquaemaris sp. nov., a methanogen isolated from an aquaculture fish pond.</title>
        <authorList>
            <person name="Lai M.C."/>
            <person name="Chen S.C."/>
        </authorList>
    </citation>
    <scope>NUCLEOTIDE SEQUENCE</scope>
    <source>
        <strain evidence="1">N2F9704</strain>
    </source>
</reference>
<accession>A0A8A3S2R2</accession>
<dbReference type="Proteomes" id="UP001042704">
    <property type="component" value="Chromosome"/>
</dbReference>
<keyword evidence="2" id="KW-1185">Reference proteome</keyword>
<reference evidence="1" key="2">
    <citation type="submission" date="2019-02" db="EMBL/GenBank/DDBJ databases">
        <authorList>
            <person name="Chen S.-C."/>
            <person name="Chien H.-H."/>
            <person name="Lai M.-C."/>
        </authorList>
    </citation>
    <scope>NUCLEOTIDE SEQUENCE</scope>
    <source>
        <strain evidence="1">N2F9704</strain>
    </source>
</reference>
<dbReference type="KEGG" id="maqe:RJ40_00360"/>
<sequence length="63" mass="6950">MKGMEIEFEEVVCNHCEGAGCMYCEKTGKVLVKKPARLCERCDGTGCIYCGYTGWAGVKGKYD</sequence>
<evidence type="ECO:0000313" key="2">
    <source>
        <dbReference type="Proteomes" id="UP001042704"/>
    </source>
</evidence>
<gene>
    <name evidence="1" type="ORF">RJ40_00360</name>
</gene>